<evidence type="ECO:0000313" key="5">
    <source>
        <dbReference type="Proteomes" id="UP000787635"/>
    </source>
</evidence>
<dbReference type="Gene3D" id="3.40.630.30">
    <property type="match status" value="1"/>
</dbReference>
<accession>A0ABX1E563</accession>
<gene>
    <name evidence="4" type="ORF">HEQ75_15760</name>
</gene>
<evidence type="ECO:0000259" key="3">
    <source>
        <dbReference type="PROSITE" id="PS51186"/>
    </source>
</evidence>
<organism evidence="4 5">
    <name type="scientific">Falsiroseomonas selenitidurans</name>
    <dbReference type="NCBI Taxonomy" id="2716335"/>
    <lineage>
        <taxon>Bacteria</taxon>
        <taxon>Pseudomonadati</taxon>
        <taxon>Pseudomonadota</taxon>
        <taxon>Alphaproteobacteria</taxon>
        <taxon>Acetobacterales</taxon>
        <taxon>Roseomonadaceae</taxon>
        <taxon>Falsiroseomonas</taxon>
    </lineage>
</organism>
<reference evidence="4 5" key="1">
    <citation type="submission" date="2020-03" db="EMBL/GenBank/DDBJ databases">
        <title>Roseomonas selenitidurans sp. nov. isolated from urban soil.</title>
        <authorList>
            <person name="Liu H."/>
        </authorList>
    </citation>
    <scope>NUCLEOTIDE SEQUENCE [LARGE SCALE GENOMIC DNA]</scope>
    <source>
        <strain evidence="4 5">BU-1</strain>
    </source>
</reference>
<dbReference type="CDD" id="cd04301">
    <property type="entry name" value="NAT_SF"/>
    <property type="match status" value="1"/>
</dbReference>
<dbReference type="InterPro" id="IPR000182">
    <property type="entry name" value="GNAT_dom"/>
</dbReference>
<sequence>MIRPATAADAPAIGSMHAQAWQETYPGLVPPALLTEMTDPDRRRAAWARTLAAPLLPGGILVLEQDGAVRGFIAVCAARDAALGASGEVSGLYLLRAAQGRGLGRALLAAGATVLLQAGHDSAGAWALDANTRAAGFYAATGAIAGTRQTGWHGPVALEETAWVWPDLRGVTS</sequence>
<dbReference type="RefSeq" id="WP_168032290.1">
    <property type="nucleotide sequence ID" value="NZ_JAAVNE010000025.1"/>
</dbReference>
<keyword evidence="1" id="KW-0808">Transferase</keyword>
<dbReference type="PANTHER" id="PTHR43877">
    <property type="entry name" value="AMINOALKYLPHOSPHONATE N-ACETYLTRANSFERASE-RELATED-RELATED"/>
    <property type="match status" value="1"/>
</dbReference>
<evidence type="ECO:0000313" key="4">
    <source>
        <dbReference type="EMBL" id="NKC32319.1"/>
    </source>
</evidence>
<dbReference type="InterPro" id="IPR016181">
    <property type="entry name" value="Acyl_CoA_acyltransferase"/>
</dbReference>
<dbReference type="InterPro" id="IPR050832">
    <property type="entry name" value="Bact_Acetyltransf"/>
</dbReference>
<protein>
    <submittedName>
        <fullName evidence="4">GNAT family N-acetyltransferase</fullName>
    </submittedName>
</protein>
<evidence type="ECO:0000256" key="2">
    <source>
        <dbReference type="ARBA" id="ARBA00023315"/>
    </source>
</evidence>
<dbReference type="Pfam" id="PF00583">
    <property type="entry name" value="Acetyltransf_1"/>
    <property type="match status" value="1"/>
</dbReference>
<dbReference type="PROSITE" id="PS51186">
    <property type="entry name" value="GNAT"/>
    <property type="match status" value="1"/>
</dbReference>
<dbReference type="Proteomes" id="UP000787635">
    <property type="component" value="Unassembled WGS sequence"/>
</dbReference>
<dbReference type="SUPFAM" id="SSF55729">
    <property type="entry name" value="Acyl-CoA N-acyltransferases (Nat)"/>
    <property type="match status" value="1"/>
</dbReference>
<keyword evidence="5" id="KW-1185">Reference proteome</keyword>
<dbReference type="EMBL" id="JAAVNE010000025">
    <property type="protein sequence ID" value="NKC32319.1"/>
    <property type="molecule type" value="Genomic_DNA"/>
</dbReference>
<comment type="caution">
    <text evidence="4">The sequence shown here is derived from an EMBL/GenBank/DDBJ whole genome shotgun (WGS) entry which is preliminary data.</text>
</comment>
<keyword evidence="2" id="KW-0012">Acyltransferase</keyword>
<name>A0ABX1E563_9PROT</name>
<evidence type="ECO:0000256" key="1">
    <source>
        <dbReference type="ARBA" id="ARBA00022679"/>
    </source>
</evidence>
<proteinExistence type="predicted"/>
<feature type="domain" description="N-acetyltransferase" evidence="3">
    <location>
        <begin position="1"/>
        <end position="163"/>
    </location>
</feature>